<proteinExistence type="predicted"/>
<evidence type="ECO:0000256" key="1">
    <source>
        <dbReference type="SAM" id="Phobius"/>
    </source>
</evidence>
<reference evidence="3" key="1">
    <citation type="journal article" date="2019" name="Int. J. Syst. Evol. Microbiol.">
        <title>The Global Catalogue of Microorganisms (GCM) 10K type strain sequencing project: providing services to taxonomists for standard genome sequencing and annotation.</title>
        <authorList>
            <consortium name="The Broad Institute Genomics Platform"/>
            <consortium name="The Broad Institute Genome Sequencing Center for Infectious Disease"/>
            <person name="Wu L."/>
            <person name="Ma J."/>
        </authorList>
    </citation>
    <scope>NUCLEOTIDE SEQUENCE [LARGE SCALE GENOMIC DNA]</scope>
    <source>
        <strain evidence="3">TISTR 1858</strain>
    </source>
</reference>
<accession>A0ABW5PWW0</accession>
<evidence type="ECO:0000313" key="2">
    <source>
        <dbReference type="EMBL" id="MFD2627873.1"/>
    </source>
</evidence>
<dbReference type="EMBL" id="JBHUMX010000007">
    <property type="protein sequence ID" value="MFD2627873.1"/>
    <property type="molecule type" value="Genomic_DNA"/>
</dbReference>
<feature type="transmembrane region" description="Helical" evidence="1">
    <location>
        <begin position="6"/>
        <end position="29"/>
    </location>
</feature>
<dbReference type="InterPro" id="IPR021338">
    <property type="entry name" value="DUF2953"/>
</dbReference>
<keyword evidence="3" id="KW-1185">Reference proteome</keyword>
<comment type="caution">
    <text evidence="2">The sequence shown here is derived from an EMBL/GenBank/DDBJ whole genome shotgun (WGS) entry which is preliminary data.</text>
</comment>
<protein>
    <submittedName>
        <fullName evidence="2">DUF2953 domain-containing protein</fullName>
    </submittedName>
</protein>
<dbReference type="Pfam" id="PF11167">
    <property type="entry name" value="DUF2953"/>
    <property type="match status" value="1"/>
</dbReference>
<keyword evidence="1" id="KW-0812">Transmembrane</keyword>
<dbReference type="RefSeq" id="WP_379560541.1">
    <property type="nucleotide sequence ID" value="NZ_CP085256.1"/>
</dbReference>
<dbReference type="Proteomes" id="UP001597451">
    <property type="component" value="Unassembled WGS sequence"/>
</dbReference>
<evidence type="ECO:0000313" key="3">
    <source>
        <dbReference type="Proteomes" id="UP001597451"/>
    </source>
</evidence>
<organism evidence="2 3">
    <name type="scientific">Oceanobacillus kapialis</name>
    <dbReference type="NCBI Taxonomy" id="481353"/>
    <lineage>
        <taxon>Bacteria</taxon>
        <taxon>Bacillati</taxon>
        <taxon>Bacillota</taxon>
        <taxon>Bacilli</taxon>
        <taxon>Bacillales</taxon>
        <taxon>Bacillaceae</taxon>
        <taxon>Oceanobacillus</taxon>
    </lineage>
</organism>
<keyword evidence="1" id="KW-0472">Membrane</keyword>
<name>A0ABW5PWW0_9BACI</name>
<gene>
    <name evidence="2" type="ORF">ACFSUN_03575</name>
</gene>
<sequence>MVWIIAIVILIIIILLLLTRIYLTVKLIYTTDERRVELRINVLRICIFRKQIPLESTSHREPIQLSFSTMKDILRREFDMVKELGKSANKVLRHLYFHKLVWHTEGGTGEAASTGLIAGGIWSIKGAITCYFVQQSTMKCKPVIRVIPHFQQQCYYTRFECIASLRIGQAIHALVYTIKNTAIKGEAIST</sequence>
<keyword evidence="1" id="KW-1133">Transmembrane helix</keyword>